<dbReference type="SUPFAM" id="SSF54197">
    <property type="entry name" value="HIT-like"/>
    <property type="match status" value="1"/>
</dbReference>
<dbReference type="Proteomes" id="UP001224838">
    <property type="component" value="Chromosome"/>
</dbReference>
<evidence type="ECO:0000259" key="2">
    <source>
        <dbReference type="PROSITE" id="PS51084"/>
    </source>
</evidence>
<dbReference type="InterPro" id="IPR001310">
    <property type="entry name" value="Histidine_triad_HIT"/>
</dbReference>
<sequence length="147" mass="16323">MSLHGHYDPQNIFALILRGDAPCYKIYEDADVLAFLDLFPQSRGHVLVIPKASQARNILEVEPAVLGAMMAAVQRLTRIIVDELQPDGVQVAQFNGAVAGQTVYHIHVHIIPRWEGEEAGVHGRGKADPEELEKLQARLVERIRSEA</sequence>
<keyword evidence="4" id="KW-1185">Reference proteome</keyword>
<dbReference type="PRINTS" id="PR00332">
    <property type="entry name" value="HISTRIAD"/>
</dbReference>
<dbReference type="PANTHER" id="PTHR46648">
    <property type="entry name" value="HIT FAMILY PROTEIN 1"/>
    <property type="match status" value="1"/>
</dbReference>
<feature type="domain" description="HIT" evidence="2">
    <location>
        <begin position="12"/>
        <end position="120"/>
    </location>
</feature>
<feature type="short sequence motif" description="Histidine triad motif" evidence="1">
    <location>
        <begin position="105"/>
        <end position="109"/>
    </location>
</feature>
<protein>
    <submittedName>
        <fullName evidence="3">HIT family protein</fullName>
    </submittedName>
</protein>
<evidence type="ECO:0000256" key="1">
    <source>
        <dbReference type="PROSITE-ProRule" id="PRU00464"/>
    </source>
</evidence>
<dbReference type="Pfam" id="PF01230">
    <property type="entry name" value="HIT"/>
    <property type="match status" value="1"/>
</dbReference>
<dbReference type="InterPro" id="IPR011146">
    <property type="entry name" value="HIT-like"/>
</dbReference>
<dbReference type="PANTHER" id="PTHR46648:SF1">
    <property type="entry name" value="ADENOSINE 5'-MONOPHOSPHORAMIDASE HNT1"/>
    <property type="match status" value="1"/>
</dbReference>
<evidence type="ECO:0000313" key="4">
    <source>
        <dbReference type="Proteomes" id="UP001224838"/>
    </source>
</evidence>
<name>A0ABY9F5N2_9PSED</name>
<evidence type="ECO:0000313" key="3">
    <source>
        <dbReference type="EMBL" id="WLG98951.1"/>
    </source>
</evidence>
<gene>
    <name evidence="3" type="ORF">PSH92_16320</name>
</gene>
<reference evidence="3 4" key="1">
    <citation type="submission" date="2023-02" db="EMBL/GenBank/DDBJ databases">
        <title>Evolution of Hrp T3SS in non-pathogenic Pseudomonas fluorescens.</title>
        <authorList>
            <person name="Liao K."/>
            <person name="Wei H."/>
            <person name="Gu Y."/>
        </authorList>
    </citation>
    <scope>NUCLEOTIDE SEQUENCE [LARGE SCALE GENOMIC DNA]</scope>
    <source>
        <strain evidence="3 4">FP2034</strain>
    </source>
</reference>
<organism evidence="3 4">
    <name type="scientific">Pseudomonas beijingensis</name>
    <dbReference type="NCBI Taxonomy" id="2954101"/>
    <lineage>
        <taxon>Bacteria</taxon>
        <taxon>Pseudomonadati</taxon>
        <taxon>Pseudomonadota</taxon>
        <taxon>Gammaproteobacteria</taxon>
        <taxon>Pseudomonadales</taxon>
        <taxon>Pseudomonadaceae</taxon>
        <taxon>Pseudomonas</taxon>
    </lineage>
</organism>
<dbReference type="InterPro" id="IPR039384">
    <property type="entry name" value="HINT"/>
</dbReference>
<dbReference type="RefSeq" id="WP_122565743.1">
    <property type="nucleotide sequence ID" value="NZ_CP117425.1"/>
</dbReference>
<dbReference type="CDD" id="cd01277">
    <property type="entry name" value="HINT_subgroup"/>
    <property type="match status" value="1"/>
</dbReference>
<proteinExistence type="predicted"/>
<dbReference type="EMBL" id="CP117451">
    <property type="protein sequence ID" value="WLG98951.1"/>
    <property type="molecule type" value="Genomic_DNA"/>
</dbReference>
<dbReference type="InterPro" id="IPR036265">
    <property type="entry name" value="HIT-like_sf"/>
</dbReference>
<dbReference type="PROSITE" id="PS51084">
    <property type="entry name" value="HIT_2"/>
    <property type="match status" value="1"/>
</dbReference>
<dbReference type="Gene3D" id="3.30.428.10">
    <property type="entry name" value="HIT-like"/>
    <property type="match status" value="1"/>
</dbReference>
<accession>A0ABY9F5N2</accession>